<dbReference type="Pfam" id="PF10094">
    <property type="entry name" value="DUF2332"/>
    <property type="match status" value="1"/>
</dbReference>
<sequence length="350" mass="37573">MSTALRDAFHEQAANCAALGSPFLARLMTLLADRLTPGTALTDRLFGWSGELGPRGDSVPLRLAGALHALKLSGNAGLCAAYPPFGVDDDSLWRAVSLALETEATAIDRFIDSPPQTNEVRRAAVLIALAHWLAARVPLPLRVRELGASAGLNLNFDRFALCAGGSRFGAARPVLTLMPEWRGAIPPGAAFFVKERAGVDLAPIDTRQPADRLRLRSYLWPDQPERLALTDAAIAVAGRAPDKGDAVDWLSGRLTSLPGTLLLVYTTVAWQYFPEPSKARGRALIEAAGEASTTDTPLAWFGMEADADRTGAALSLRLWPGDHRIVLGRADFHGRWVDWQAPGTTALPFA</sequence>
<dbReference type="PIRSF" id="PIRSF012608">
    <property type="entry name" value="UCP012608"/>
    <property type="match status" value="1"/>
</dbReference>
<dbReference type="EMBL" id="JAOWKY010000004">
    <property type="protein sequence ID" value="MCV2869710.1"/>
    <property type="molecule type" value="Genomic_DNA"/>
</dbReference>
<proteinExistence type="predicted"/>
<gene>
    <name evidence="1" type="ORF">OEW28_13835</name>
</gene>
<comment type="caution">
    <text evidence="1">The sequence shown here is derived from an EMBL/GenBank/DDBJ whole genome shotgun (WGS) entry which is preliminary data.</text>
</comment>
<evidence type="ECO:0000313" key="2">
    <source>
        <dbReference type="Proteomes" id="UP001652542"/>
    </source>
</evidence>
<dbReference type="RefSeq" id="WP_263735388.1">
    <property type="nucleotide sequence ID" value="NZ_JAOWKY010000004.1"/>
</dbReference>
<evidence type="ECO:0000313" key="1">
    <source>
        <dbReference type="EMBL" id="MCV2869710.1"/>
    </source>
</evidence>
<dbReference type="Proteomes" id="UP001652542">
    <property type="component" value="Unassembled WGS sequence"/>
</dbReference>
<organism evidence="1 2">
    <name type="scientific">Albidovulum marisflavi</name>
    <dbReference type="NCBI Taxonomy" id="2984159"/>
    <lineage>
        <taxon>Bacteria</taxon>
        <taxon>Pseudomonadati</taxon>
        <taxon>Pseudomonadota</taxon>
        <taxon>Alphaproteobacteria</taxon>
        <taxon>Rhodobacterales</taxon>
        <taxon>Paracoccaceae</taxon>
        <taxon>Albidovulum</taxon>
    </lineage>
</organism>
<reference evidence="1 2" key="1">
    <citation type="submission" date="2022-10" db="EMBL/GenBank/DDBJ databases">
        <title>Defluviimonas sp. nov., isolated from ocean surface water.</title>
        <authorList>
            <person name="He W."/>
            <person name="Wang L."/>
            <person name="Zhang D.-F."/>
        </authorList>
    </citation>
    <scope>NUCLEOTIDE SEQUENCE [LARGE SCALE GENOMIC DNA]</scope>
    <source>
        <strain evidence="1 2">WL0002</strain>
    </source>
</reference>
<protein>
    <submittedName>
        <fullName evidence="1">DUF2332 family protein</fullName>
    </submittedName>
</protein>
<dbReference type="InterPro" id="IPR011200">
    <property type="entry name" value="UCP012608"/>
</dbReference>
<name>A0ABT2ZF51_9RHOB</name>
<accession>A0ABT2ZF51</accession>
<keyword evidence="2" id="KW-1185">Reference proteome</keyword>